<dbReference type="STRING" id="655863.F0XAD5"/>
<dbReference type="Pfam" id="PF02782">
    <property type="entry name" value="FGGY_C"/>
    <property type="match status" value="1"/>
</dbReference>
<evidence type="ECO:0000256" key="4">
    <source>
        <dbReference type="ARBA" id="ARBA00022777"/>
    </source>
</evidence>
<dbReference type="InterPro" id="IPR018485">
    <property type="entry name" value="FGGY_C"/>
</dbReference>
<comment type="function">
    <text evidence="5 7">Highly specific D-xylulose kinase which participates in the catabolism of xylose. Xylose is a major component of hemicelluloses such as xylan. Most fungi utilize D-xylose via three enzymatic reactions, xylose reductase (XR), xylitol dehydrogenase (XDH), and xylulokinase, to form xylulose 5-phosphate, which enters pentose phosphate pathway.</text>
</comment>
<keyword evidence="2 7" id="KW-0859">Xylose metabolism</keyword>
<dbReference type="EC" id="2.7.1.17" evidence="7"/>
<evidence type="ECO:0000256" key="1">
    <source>
        <dbReference type="ARBA" id="ARBA00009156"/>
    </source>
</evidence>
<dbReference type="InterPro" id="IPR043129">
    <property type="entry name" value="ATPase_NBD"/>
</dbReference>
<dbReference type="PANTHER" id="PTHR10196">
    <property type="entry name" value="SUGAR KINASE"/>
    <property type="match status" value="1"/>
</dbReference>
<dbReference type="Proteomes" id="UP000007796">
    <property type="component" value="Unassembled WGS sequence"/>
</dbReference>
<evidence type="ECO:0000256" key="7">
    <source>
        <dbReference type="RuleBase" id="RU367058"/>
    </source>
</evidence>
<dbReference type="OrthoDB" id="1728974at2759"/>
<evidence type="ECO:0000313" key="10">
    <source>
        <dbReference type="EMBL" id="EFX05538.1"/>
    </source>
</evidence>
<dbReference type="eggNOG" id="KOG2531">
    <property type="taxonomic scope" value="Eukaryota"/>
</dbReference>
<keyword evidence="3 7" id="KW-0808">Transferase</keyword>
<dbReference type="GO" id="GO:0005998">
    <property type="term" value="P:xylulose catabolic process"/>
    <property type="evidence" value="ECO:0007669"/>
    <property type="project" value="EnsemblFungi"/>
</dbReference>
<dbReference type="PANTHER" id="PTHR10196:SF57">
    <property type="entry name" value="XYLULOSE KINASE"/>
    <property type="match status" value="1"/>
</dbReference>
<accession>F0XAD5</accession>
<evidence type="ECO:0000259" key="8">
    <source>
        <dbReference type="Pfam" id="PF00370"/>
    </source>
</evidence>
<dbReference type="GO" id="GO:0004856">
    <property type="term" value="F:D-xylulokinase activity"/>
    <property type="evidence" value="ECO:0007669"/>
    <property type="project" value="UniProtKB-UniRule"/>
</dbReference>
<dbReference type="Pfam" id="PF00370">
    <property type="entry name" value="FGGY_N"/>
    <property type="match status" value="1"/>
</dbReference>
<dbReference type="EMBL" id="GL629735">
    <property type="protein sequence ID" value="EFX05538.1"/>
    <property type="molecule type" value="Genomic_DNA"/>
</dbReference>
<dbReference type="FunCoup" id="F0XAD5">
    <property type="interactions" value="454"/>
</dbReference>
<keyword evidence="7" id="KW-0119">Carbohydrate metabolism</keyword>
<dbReference type="InParanoid" id="F0XAD5"/>
<comment type="similarity">
    <text evidence="1 7">Belongs to the FGGY kinase family.</text>
</comment>
<dbReference type="GO" id="GO:0042732">
    <property type="term" value="P:D-xylose metabolic process"/>
    <property type="evidence" value="ECO:0007669"/>
    <property type="project" value="UniProtKB-UniRule"/>
</dbReference>
<dbReference type="AlphaFoldDB" id="F0XAD5"/>
<sequence length="671" mass="72362">MATSDGPLYLGLDLSTQQLKAIVVASDLSVVAQVKVDFDKDFGAKYGLTKGVLTNEAEGEVYAPVALFLEAIDLVLARLKTATANTSVVSRIRAISGSCQQHGSVYWAAGAAKQLAGLADRPDTALAEQLTEAFSRPWAPNWQDQSTQAECDEFDGRLPGGAHGLASATGSAAHHRFTGPQIMRIRRHWPDVYAATTRISLVSSFVASVLMGALAPLDVSDVCGMDLWDMQNQAWSQPLLELAGGGTKADGEGLRSRLGDVRIDGGGSMGAVSSYFVQRYGLPADCQIAPFTGDNPATILALPLRPLDAIVSLGTSTTFLMVTPHYKPDPSYHFFNHPTTPGQYMFMLCYKNGGLAREKVRDALPPAKDDSDVWATFNKAVLDTPVLGSDPDRAHLGLYFYLNEIVPNIPAGTWRYSCGRADGGDLLPVSDPKDVGWSPVQDARVIVESQALSMRLRSQALVHDVPGSSMATTTAVPKLPAQPRRIYLVGGGSLNPAIARVLGEVLGGTEGVYRLDVGGNACALGGAYKALWAMERAENETFDDLIGRRWKPEGAIEKVGPGYLAEPFAQYGDVLKAFEKMEQEILQQHAKVSTPKHATRLYNGVSTRELSAQCMLTNTFQAGFRGLWIIHNLRRLRTLANSSWTEGDSRRRATADETPVFSLLLHLAASA</sequence>
<dbReference type="RefSeq" id="XP_014175020.1">
    <property type="nucleotide sequence ID" value="XM_014319545.1"/>
</dbReference>
<protein>
    <recommendedName>
        <fullName evidence="7">Xylulose kinase</fullName>
        <ecNumber evidence="7">2.7.1.17</ecNumber>
    </recommendedName>
</protein>
<dbReference type="GO" id="GO:0005524">
    <property type="term" value="F:ATP binding"/>
    <property type="evidence" value="ECO:0007669"/>
    <property type="project" value="UniProtKB-UniRule"/>
</dbReference>
<keyword evidence="7" id="KW-0547">Nucleotide-binding</keyword>
<dbReference type="HOGENOM" id="CLU_016149_5_0_1"/>
<keyword evidence="7" id="KW-0067">ATP-binding</keyword>
<evidence type="ECO:0000256" key="5">
    <source>
        <dbReference type="ARBA" id="ARBA00025184"/>
    </source>
</evidence>
<reference evidence="10 11" key="1">
    <citation type="journal article" date="2011" name="Proc. Natl. Acad. Sci. U.S.A.">
        <title>Genome and transcriptome analyses of the mountain pine beetle-fungal symbiont Grosmannia clavigera, a lodgepole pine pathogen.</title>
        <authorList>
            <person name="DiGuistini S."/>
            <person name="Wang Y."/>
            <person name="Liao N.Y."/>
            <person name="Taylor G."/>
            <person name="Tanguay P."/>
            <person name="Feau N."/>
            <person name="Henrissat B."/>
            <person name="Chan S.K."/>
            <person name="Hesse-Orce U."/>
            <person name="Alamouti S.M."/>
            <person name="Tsui C.K.M."/>
            <person name="Docking R.T."/>
            <person name="Levasseur A."/>
            <person name="Haridas S."/>
            <person name="Robertson G."/>
            <person name="Birol I."/>
            <person name="Holt R.A."/>
            <person name="Marra M.A."/>
            <person name="Hamelin R.C."/>
            <person name="Hirst M."/>
            <person name="Jones S.J.M."/>
            <person name="Bohlmann J."/>
            <person name="Breuil C."/>
        </authorList>
    </citation>
    <scope>NUCLEOTIDE SEQUENCE [LARGE SCALE GENOMIC DNA]</scope>
    <source>
        <strain evidence="11">kw1407 / UAMH 11150</strain>
    </source>
</reference>
<keyword evidence="4 7" id="KW-0418">Kinase</keyword>
<evidence type="ECO:0000313" key="11">
    <source>
        <dbReference type="Proteomes" id="UP000007796"/>
    </source>
</evidence>
<evidence type="ECO:0000256" key="2">
    <source>
        <dbReference type="ARBA" id="ARBA00022629"/>
    </source>
</evidence>
<feature type="domain" description="Carbohydrate kinase FGGY N-terminal" evidence="8">
    <location>
        <begin position="141"/>
        <end position="297"/>
    </location>
</feature>
<dbReference type="GeneID" id="25976726"/>
<proteinExistence type="inferred from homology"/>
<feature type="domain" description="Carbohydrate kinase FGGY C-terminal" evidence="9">
    <location>
        <begin position="310"/>
        <end position="534"/>
    </location>
</feature>
<organism evidence="11">
    <name type="scientific">Grosmannia clavigera (strain kw1407 / UAMH 11150)</name>
    <name type="common">Blue stain fungus</name>
    <name type="synonym">Graphiocladiella clavigera</name>
    <dbReference type="NCBI Taxonomy" id="655863"/>
    <lineage>
        <taxon>Eukaryota</taxon>
        <taxon>Fungi</taxon>
        <taxon>Dikarya</taxon>
        <taxon>Ascomycota</taxon>
        <taxon>Pezizomycotina</taxon>
        <taxon>Sordariomycetes</taxon>
        <taxon>Sordariomycetidae</taxon>
        <taxon>Ophiostomatales</taxon>
        <taxon>Ophiostomataceae</taxon>
        <taxon>Leptographium</taxon>
    </lineage>
</organism>
<gene>
    <name evidence="10" type="ORF">CMQ_3607</name>
</gene>
<dbReference type="SUPFAM" id="SSF53067">
    <property type="entry name" value="Actin-like ATPase domain"/>
    <property type="match status" value="2"/>
</dbReference>
<dbReference type="FunFam" id="3.30.420.40:FF:000118">
    <property type="entry name" value="Xylulose kinase 2"/>
    <property type="match status" value="1"/>
</dbReference>
<evidence type="ECO:0000256" key="6">
    <source>
        <dbReference type="ARBA" id="ARBA00048885"/>
    </source>
</evidence>
<dbReference type="GO" id="GO:0005829">
    <property type="term" value="C:cytosol"/>
    <property type="evidence" value="ECO:0007669"/>
    <property type="project" value="TreeGrafter"/>
</dbReference>
<dbReference type="CDD" id="cd07776">
    <property type="entry name" value="ASKHA_NBD_FGGY_SpXK-like"/>
    <property type="match status" value="1"/>
</dbReference>
<dbReference type="InterPro" id="IPR018484">
    <property type="entry name" value="FGGY_N"/>
</dbReference>
<name>F0XAD5_GROCL</name>
<evidence type="ECO:0000256" key="3">
    <source>
        <dbReference type="ARBA" id="ARBA00022679"/>
    </source>
</evidence>
<comment type="catalytic activity">
    <reaction evidence="6 7">
        <text>D-xylulose + ATP = D-xylulose 5-phosphate + ADP + H(+)</text>
        <dbReference type="Rhea" id="RHEA:10964"/>
        <dbReference type="ChEBI" id="CHEBI:15378"/>
        <dbReference type="ChEBI" id="CHEBI:17140"/>
        <dbReference type="ChEBI" id="CHEBI:30616"/>
        <dbReference type="ChEBI" id="CHEBI:57737"/>
        <dbReference type="ChEBI" id="CHEBI:456216"/>
        <dbReference type="EC" id="2.7.1.17"/>
    </reaction>
</comment>
<dbReference type="InterPro" id="IPR042024">
    <property type="entry name" value="D-XK_euk"/>
</dbReference>
<evidence type="ECO:0000259" key="9">
    <source>
        <dbReference type="Pfam" id="PF02782"/>
    </source>
</evidence>
<keyword evidence="11" id="KW-1185">Reference proteome</keyword>
<dbReference type="Gene3D" id="3.30.420.40">
    <property type="match status" value="2"/>
</dbReference>